<evidence type="ECO:0000313" key="2">
    <source>
        <dbReference type="EMBL" id="AVK76533.1"/>
    </source>
</evidence>
<accession>A0A2U7UDM3</accession>
<name>A0A2U7UDM3_9VIRU</name>
<dbReference type="GeneID" id="36842291"/>
<organism evidence="2">
    <name type="scientific">Pandoravirus neocaledonia</name>
    <dbReference type="NCBI Taxonomy" id="2107708"/>
    <lineage>
        <taxon>Viruses</taxon>
        <taxon>Pandoravirus</taxon>
    </lineage>
</organism>
<feature type="region of interest" description="Disordered" evidence="1">
    <location>
        <begin position="104"/>
        <end position="123"/>
    </location>
</feature>
<dbReference type="RefSeq" id="YP_009482536.1">
    <property type="nucleotide sequence ID" value="NC_037666.1"/>
</dbReference>
<evidence type="ECO:0000256" key="1">
    <source>
        <dbReference type="SAM" id="MobiDB-lite"/>
    </source>
</evidence>
<dbReference type="Proteomes" id="UP000249287">
    <property type="component" value="Segment"/>
</dbReference>
<dbReference type="EMBL" id="MG011690">
    <property type="protein sequence ID" value="AVK76533.1"/>
    <property type="molecule type" value="Genomic_DNA"/>
</dbReference>
<feature type="compositionally biased region" description="Basic and acidic residues" evidence="1">
    <location>
        <begin position="105"/>
        <end position="123"/>
    </location>
</feature>
<proteinExistence type="predicted"/>
<dbReference type="KEGG" id="vg:36842291"/>
<protein>
    <submittedName>
        <fullName evidence="2">Uncharacterized protein</fullName>
    </submittedName>
</protein>
<sequence>MKSLGHVQTKTDCFLSAGRAAGRAFVQKQRLWSDSKRHARARHRPAGPVHIFSFPAPSCGCVCTRAKCQRAERPLAPGDARACENVVPLWQRPPIPRNRLFLAHSGEHKEKKRNPTESAQRRETRRWMDLMSSVWRRAADVLWYAVTATVYAPLRWVAGAATAEPIDANWRALMPMDATAVGHPFDAATDSAVDFRLWWDALPETSYHVGMEDEDDALSNGTENRA</sequence>
<gene>
    <name evidence="2" type="ORF">pneo_cds_926</name>
</gene>
<reference evidence="2" key="1">
    <citation type="journal article" date="2018" name="Nat. Commun.">
        <title>Diversity and evolution of the emerging Pandoraviridae family.</title>
        <authorList>
            <person name="Legendre M."/>
            <person name="Fabre E."/>
            <person name="Poirot O."/>
            <person name="Jeudy S."/>
            <person name="Lartigue A."/>
            <person name="Alempic J.M."/>
            <person name="Beucher L."/>
            <person name="Philippe N."/>
            <person name="Bertaux L."/>
            <person name="Christo-Foroux E."/>
            <person name="Labadie K."/>
            <person name="Coute Y."/>
            <person name="Abergel C."/>
            <person name="Claverie J.M."/>
        </authorList>
    </citation>
    <scope>NUCLEOTIDE SEQUENCE [LARGE SCALE GENOMIC DNA]</scope>
    <source>
        <strain evidence="2">Neocaledonia</strain>
    </source>
</reference>